<dbReference type="EMBL" id="WEHX01000001">
    <property type="protein sequence ID" value="KAB7663272.1"/>
    <property type="molecule type" value="Genomic_DNA"/>
</dbReference>
<keyword evidence="1" id="KW-1133">Transmembrane helix</keyword>
<sequence length="110" mass="12418">MSLQDPRSSRRGQFFGSALAGVCTAVILSVPASAYTARFFGDSYETRSLIYCGFMLWVVCGAIAVFAKTWKTEENRLSFRRIFLWFASVWLWPLLLAASSLNSKKTFVNK</sequence>
<name>A0A6I1ERM6_9BURK</name>
<keyword evidence="1" id="KW-0472">Membrane</keyword>
<protein>
    <submittedName>
        <fullName evidence="2">Uncharacterized protein</fullName>
    </submittedName>
</protein>
<comment type="caution">
    <text evidence="2">The sequence shown here is derived from an EMBL/GenBank/DDBJ whole genome shotgun (WGS) entry which is preliminary data.</text>
</comment>
<evidence type="ECO:0000256" key="1">
    <source>
        <dbReference type="SAM" id="Phobius"/>
    </source>
</evidence>
<keyword evidence="1" id="KW-0812">Transmembrane</keyword>
<gene>
    <name evidence="2" type="ORF">GBM95_00035</name>
</gene>
<proteinExistence type="predicted"/>
<accession>A0A6I1ERM6</accession>
<evidence type="ECO:0000313" key="2">
    <source>
        <dbReference type="EMBL" id="KAB7663272.1"/>
    </source>
</evidence>
<feature type="transmembrane region" description="Helical" evidence="1">
    <location>
        <begin position="82"/>
        <end position="101"/>
    </location>
</feature>
<feature type="transmembrane region" description="Helical" evidence="1">
    <location>
        <begin position="48"/>
        <end position="70"/>
    </location>
</feature>
<reference evidence="2 3" key="1">
    <citation type="submission" date="2019-10" db="EMBL/GenBank/DDBJ databases">
        <title>Genome diversity of Sutterella seckii.</title>
        <authorList>
            <person name="Chaplin A.V."/>
            <person name="Sokolova S.R."/>
            <person name="Mosin K.A."/>
            <person name="Ivanova E.L."/>
            <person name="Kochetkova T.O."/>
            <person name="Goltsov A.Y."/>
            <person name="Trofimov D.Y."/>
            <person name="Efimov B.A."/>
        </authorList>
    </citation>
    <scope>NUCLEOTIDE SEQUENCE [LARGE SCALE GENOMIC DNA]</scope>
    <source>
        <strain evidence="2 3">ASD393</strain>
    </source>
</reference>
<evidence type="ECO:0000313" key="3">
    <source>
        <dbReference type="Proteomes" id="UP000430564"/>
    </source>
</evidence>
<dbReference type="Proteomes" id="UP000430564">
    <property type="component" value="Unassembled WGS sequence"/>
</dbReference>
<organism evidence="2 3">
    <name type="scientific">Sutterella seckii</name>
    <dbReference type="NCBI Taxonomy" id="1944635"/>
    <lineage>
        <taxon>Bacteria</taxon>
        <taxon>Pseudomonadati</taxon>
        <taxon>Pseudomonadota</taxon>
        <taxon>Betaproteobacteria</taxon>
        <taxon>Burkholderiales</taxon>
        <taxon>Sutterellaceae</taxon>
        <taxon>Sutterella</taxon>
    </lineage>
</organism>
<feature type="transmembrane region" description="Helical" evidence="1">
    <location>
        <begin position="12"/>
        <end position="36"/>
    </location>
</feature>
<dbReference type="AlphaFoldDB" id="A0A6I1ERM6"/>
<dbReference type="OrthoDB" id="9156007at2"/>